<evidence type="ECO:0000313" key="1">
    <source>
        <dbReference type="EMBL" id="KAJ1679023.1"/>
    </source>
</evidence>
<evidence type="ECO:0000313" key="2">
    <source>
        <dbReference type="Proteomes" id="UP001145114"/>
    </source>
</evidence>
<accession>A0ACC1HTC8</accession>
<organism evidence="1 2">
    <name type="scientific">Spiromyces aspiralis</name>
    <dbReference type="NCBI Taxonomy" id="68401"/>
    <lineage>
        <taxon>Eukaryota</taxon>
        <taxon>Fungi</taxon>
        <taxon>Fungi incertae sedis</taxon>
        <taxon>Zoopagomycota</taxon>
        <taxon>Kickxellomycotina</taxon>
        <taxon>Kickxellomycetes</taxon>
        <taxon>Kickxellales</taxon>
        <taxon>Kickxellaceae</taxon>
        <taxon>Spiromyces</taxon>
    </lineage>
</organism>
<keyword evidence="2" id="KW-1185">Reference proteome</keyword>
<feature type="non-terminal residue" evidence="1">
    <location>
        <position position="284"/>
    </location>
</feature>
<gene>
    <name evidence="1" type="ORF">EV182_002887</name>
</gene>
<comment type="caution">
    <text evidence="1">The sequence shown here is derived from an EMBL/GenBank/DDBJ whole genome shotgun (WGS) entry which is preliminary data.</text>
</comment>
<dbReference type="EMBL" id="JAMZIH010000664">
    <property type="protein sequence ID" value="KAJ1679023.1"/>
    <property type="molecule type" value="Genomic_DNA"/>
</dbReference>
<proteinExistence type="predicted"/>
<reference evidence="1" key="1">
    <citation type="submission" date="2022-06" db="EMBL/GenBank/DDBJ databases">
        <title>Phylogenomic reconstructions and comparative analyses of Kickxellomycotina fungi.</title>
        <authorList>
            <person name="Reynolds N.K."/>
            <person name="Stajich J.E."/>
            <person name="Barry K."/>
            <person name="Grigoriev I.V."/>
            <person name="Crous P."/>
            <person name="Smith M.E."/>
        </authorList>
    </citation>
    <scope>NUCLEOTIDE SEQUENCE</scope>
    <source>
        <strain evidence="1">RSA 2271</strain>
    </source>
</reference>
<protein>
    <submittedName>
        <fullName evidence="1">Uncharacterized protein</fullName>
    </submittedName>
</protein>
<dbReference type="Proteomes" id="UP001145114">
    <property type="component" value="Unassembled WGS sequence"/>
</dbReference>
<name>A0ACC1HTC8_9FUNG</name>
<sequence length="284" mass="30108">MRRPRGLRALTPLGLAGEHVNNDTFASLPPEAGSMASLYRHSASITSSNGPSEDDGSMHFYSAASSFVTNSTPSLNYPGHYLHPRHRMASSRRKSLSSVTFDSKHSSVYFTPQQRPIDSGDGEDNNSDIDQISLHDTGATADSGGRPAITPPAGGPSTTPASLPPLPPQPLSQAPRIADPTDTALESLSSSASIGSDTSDCQHHHSPRQYCFSSDRSNYEGYTRSSSSVSIAGVGDTSRHSRSDTPSLLSSDSLPNAPDLLLLEVYDVHSALDDDNNDDSNEPG</sequence>